<dbReference type="PROSITE" id="PS51387">
    <property type="entry name" value="FAD_PCMH"/>
    <property type="match status" value="1"/>
</dbReference>
<proteinExistence type="inferred from homology"/>
<dbReference type="SUPFAM" id="SSF56176">
    <property type="entry name" value="FAD-binding/transporter-associated domain-like"/>
    <property type="match status" value="1"/>
</dbReference>
<dbReference type="InterPro" id="IPR006094">
    <property type="entry name" value="Oxid_FAD_bind_N"/>
</dbReference>
<reference evidence="10" key="1">
    <citation type="submission" date="2017-11" db="EMBL/GenBank/DDBJ databases">
        <title>Complete Genome Sequence of Kyrpidia sp. Strain EA-1, a thermophilic, hydrogen-oxidizing Bacterium, isolated from the Azores.</title>
        <authorList>
            <person name="Reiner J.E."/>
            <person name="Lapp C.J."/>
            <person name="Bunk B."/>
            <person name="Gescher J."/>
        </authorList>
    </citation>
    <scope>NUCLEOTIDE SEQUENCE [LARGE SCALE GENOMIC DNA]</scope>
    <source>
        <strain evidence="10">EA-1</strain>
    </source>
</reference>
<dbReference type="FunFam" id="3.30.70.2740:FF:000001">
    <property type="entry name" value="D-lactate dehydrogenase mitochondrial"/>
    <property type="match status" value="1"/>
</dbReference>
<gene>
    <name evidence="9" type="ORF">CVV65_04500</name>
</gene>
<dbReference type="OrthoDB" id="9767256at2"/>
<keyword evidence="10" id="KW-1185">Reference proteome</keyword>
<sequence>MNVSGAIHDLRALLADPDRVTVNETILEHHSHDLTYHAPHLPEAVVFPTDTQEVSRIVRFANENGIPVVPFGVGSSLEGHVIPVRGGITLDLSRMNQILEIRPQDFLVRVQPGVTRSQLNQALRRHGLFFPVDPGADATLGGMAATNASGTNAVRYGAMRGQVLGLEVVLPDGRIIHTGGLSVKSSAGYYLTGLFVGSEGTLGVITEVILRVYGIPEHTAAARAVFPDVESAGRAAVALIGSGMTVGRVELVDAKTIVAVNRFKGTDYLESPTLFLEFGGGRKAVEEDIRLAEELVNSEGCQTFVYEHDPEAVAKLWEARHHAALALMAMAPGKKMMTTDVCVPISHLPGALHAARELMETRGMDGFILGHVGDGNYHAGFAVDADNPEDIARAEEVNAAIVRYALERGGTCTGEHGVGMGKRKYLPEEHGEAVELMRGIKALIDPKGIMNPGKVIPD</sequence>
<evidence type="ECO:0000256" key="1">
    <source>
        <dbReference type="ARBA" id="ARBA00001974"/>
    </source>
</evidence>
<dbReference type="FunFam" id="3.30.465.10:FF:000016">
    <property type="entry name" value="probable D-lactate dehydrogenase, mitochondrial"/>
    <property type="match status" value="1"/>
</dbReference>
<keyword evidence="6" id="KW-0560">Oxidoreductase</keyword>
<evidence type="ECO:0000259" key="8">
    <source>
        <dbReference type="PROSITE" id="PS51387"/>
    </source>
</evidence>
<accession>A0A2K8N4H9</accession>
<dbReference type="FunFam" id="1.10.45.10:FF:000001">
    <property type="entry name" value="D-lactate dehydrogenase mitochondrial"/>
    <property type="match status" value="1"/>
</dbReference>
<dbReference type="InterPro" id="IPR016169">
    <property type="entry name" value="FAD-bd_PCMH_sub2"/>
</dbReference>
<dbReference type="PANTHER" id="PTHR11748">
    <property type="entry name" value="D-LACTATE DEHYDROGENASE"/>
    <property type="match status" value="1"/>
</dbReference>
<dbReference type="RefSeq" id="WP_100667125.1">
    <property type="nucleotide sequence ID" value="NZ_CP024955.1"/>
</dbReference>
<comment type="cofactor">
    <cofactor evidence="1">
        <name>FAD</name>
        <dbReference type="ChEBI" id="CHEBI:57692"/>
    </cofactor>
</comment>
<evidence type="ECO:0000256" key="7">
    <source>
        <dbReference type="ARBA" id="ARBA00038897"/>
    </source>
</evidence>
<dbReference type="InterPro" id="IPR016164">
    <property type="entry name" value="FAD-linked_Oxase-like_C"/>
</dbReference>
<evidence type="ECO:0000256" key="6">
    <source>
        <dbReference type="ARBA" id="ARBA00023002"/>
    </source>
</evidence>
<name>A0A2K8N4H9_9BACL</name>
<evidence type="ECO:0000313" key="10">
    <source>
        <dbReference type="Proteomes" id="UP000231932"/>
    </source>
</evidence>
<dbReference type="GO" id="GO:1903457">
    <property type="term" value="P:lactate catabolic process"/>
    <property type="evidence" value="ECO:0007669"/>
    <property type="project" value="TreeGrafter"/>
</dbReference>
<evidence type="ECO:0000256" key="3">
    <source>
        <dbReference type="ARBA" id="ARBA00022630"/>
    </source>
</evidence>
<comment type="similarity">
    <text evidence="2">Belongs to the FAD-binding oxidoreductase/transferase type 4 family.</text>
</comment>
<dbReference type="PANTHER" id="PTHR11748:SF111">
    <property type="entry name" value="D-LACTATE DEHYDROGENASE, MITOCHONDRIAL-RELATED"/>
    <property type="match status" value="1"/>
</dbReference>
<dbReference type="SUPFAM" id="SSF55103">
    <property type="entry name" value="FAD-linked oxidases, C-terminal domain"/>
    <property type="match status" value="1"/>
</dbReference>
<dbReference type="EMBL" id="CP024955">
    <property type="protein sequence ID" value="ATY84299.1"/>
    <property type="molecule type" value="Genomic_DNA"/>
</dbReference>
<dbReference type="Gene3D" id="3.30.465.10">
    <property type="match status" value="1"/>
</dbReference>
<evidence type="ECO:0000313" key="9">
    <source>
        <dbReference type="EMBL" id="ATY84299.1"/>
    </source>
</evidence>
<keyword evidence="5" id="KW-0809">Transit peptide</keyword>
<organism evidence="9 10">
    <name type="scientific">Kyrpidia spormannii</name>
    <dbReference type="NCBI Taxonomy" id="2055160"/>
    <lineage>
        <taxon>Bacteria</taxon>
        <taxon>Bacillati</taxon>
        <taxon>Bacillota</taxon>
        <taxon>Bacilli</taxon>
        <taxon>Bacillales</taxon>
        <taxon>Alicyclobacillaceae</taxon>
        <taxon>Kyrpidia</taxon>
    </lineage>
</organism>
<dbReference type="InterPro" id="IPR016166">
    <property type="entry name" value="FAD-bd_PCMH"/>
</dbReference>
<dbReference type="GO" id="GO:0004458">
    <property type="term" value="F:D-lactate dehydrogenase (cytochrome) activity"/>
    <property type="evidence" value="ECO:0007669"/>
    <property type="project" value="UniProtKB-EC"/>
</dbReference>
<dbReference type="EC" id="1.1.2.4" evidence="7"/>
<keyword evidence="3" id="KW-0285">Flavoprotein</keyword>
<dbReference type="InterPro" id="IPR004113">
    <property type="entry name" value="FAD-bd_oxidored_4_C"/>
</dbReference>
<dbReference type="Pfam" id="PF01565">
    <property type="entry name" value="FAD_binding_4"/>
    <property type="match status" value="1"/>
</dbReference>
<evidence type="ECO:0000256" key="5">
    <source>
        <dbReference type="ARBA" id="ARBA00022946"/>
    </source>
</evidence>
<evidence type="ECO:0000256" key="2">
    <source>
        <dbReference type="ARBA" id="ARBA00008000"/>
    </source>
</evidence>
<dbReference type="GO" id="GO:0071949">
    <property type="term" value="F:FAD binding"/>
    <property type="evidence" value="ECO:0007669"/>
    <property type="project" value="InterPro"/>
</dbReference>
<dbReference type="AlphaFoldDB" id="A0A2K8N4H9"/>
<dbReference type="Proteomes" id="UP000231932">
    <property type="component" value="Chromosome"/>
</dbReference>
<dbReference type="GO" id="GO:0008720">
    <property type="term" value="F:D-lactate dehydrogenase (NAD+) activity"/>
    <property type="evidence" value="ECO:0007669"/>
    <property type="project" value="TreeGrafter"/>
</dbReference>
<evidence type="ECO:0000256" key="4">
    <source>
        <dbReference type="ARBA" id="ARBA00022827"/>
    </source>
</evidence>
<feature type="domain" description="FAD-binding PCMH-type" evidence="8">
    <location>
        <begin position="38"/>
        <end position="215"/>
    </location>
</feature>
<dbReference type="InterPro" id="IPR036318">
    <property type="entry name" value="FAD-bd_PCMH-like_sf"/>
</dbReference>
<dbReference type="InterPro" id="IPR016171">
    <property type="entry name" value="Vanillyl_alc_oxidase_C-sub2"/>
</dbReference>
<dbReference type="Gene3D" id="3.30.70.2740">
    <property type="match status" value="1"/>
</dbReference>
<keyword evidence="4" id="KW-0274">FAD</keyword>
<dbReference type="KEGG" id="kyr:CVV65_04500"/>
<protein>
    <recommendedName>
        <fullName evidence="7">D-lactate dehydrogenase (cytochrome)</fullName>
        <ecNumber evidence="7">1.1.2.4</ecNumber>
    </recommendedName>
</protein>
<dbReference type="Gene3D" id="1.10.45.10">
    <property type="entry name" value="Vanillyl-alcohol Oxidase, Chain A, domain 4"/>
    <property type="match status" value="1"/>
</dbReference>
<dbReference type="Pfam" id="PF02913">
    <property type="entry name" value="FAD-oxidase_C"/>
    <property type="match status" value="1"/>
</dbReference>